<feature type="transmembrane region" description="Helical" evidence="6">
    <location>
        <begin position="115"/>
        <end position="138"/>
    </location>
</feature>
<sequence>MPNHPSTTVLAYEKPEQQVDPRRWYALAVILLPILLNSLNTYMIQVALPLIQDSLLASFSDAQLIVTGFSLSLAVALIISGKLGDMFGKKRLLYIGVSGFTLMALLGGLTSNPTLLIVIRIVQGLAAALIQPQVLSLLQVNFLPREKGLVFSIYGAILGFGFAFGLILGGILVNWNPFDLGWRTVFFFNVPFGILVLLCLPILPETRGRGMQSVDWSGIFFLISGLFLLVYPLSEGQKQGWPLWIWGCLILSLLLLLAFISVEIRKQKQGGAPLIDLSIFKQHLFKVGMASVVLIYLSMFSFFFVLTYYLQFGLHYDAQATSLMFLPLGCGFFLTSLMSSRIVQKWGMVVLKIGALATGICCFLFIVLLQVDAVHLLQSPYIVLLLVYGLGLGLVTTPLTRVVLGTVPLKDAGTGSGLFNTFMYLSGALGIALISILFSAVLRQSLASAALSDYVRAFSTSLATCGGLALAAFVFLCFLPESKDQLNERQ</sequence>
<dbReference type="PATRIC" id="fig|54915.3.peg.2549"/>
<accession>A0A0K9YPL4</accession>
<evidence type="ECO:0000256" key="5">
    <source>
        <dbReference type="ARBA" id="ARBA00023136"/>
    </source>
</evidence>
<keyword evidence="3 6" id="KW-0812">Transmembrane</keyword>
<organism evidence="9 10">
    <name type="scientific">Brevibacillus reuszeri</name>
    <dbReference type="NCBI Taxonomy" id="54915"/>
    <lineage>
        <taxon>Bacteria</taxon>
        <taxon>Bacillati</taxon>
        <taxon>Bacillota</taxon>
        <taxon>Bacilli</taxon>
        <taxon>Bacillales</taxon>
        <taxon>Paenibacillaceae</taxon>
        <taxon>Brevibacillus</taxon>
    </lineage>
</organism>
<keyword evidence="5 6" id="KW-0472">Membrane</keyword>
<evidence type="ECO:0000313" key="8">
    <source>
        <dbReference type="EMBL" id="GED69883.1"/>
    </source>
</evidence>
<dbReference type="GO" id="GO:0005886">
    <property type="term" value="C:plasma membrane"/>
    <property type="evidence" value="ECO:0007669"/>
    <property type="project" value="UniProtKB-SubCell"/>
</dbReference>
<feature type="transmembrane region" description="Helical" evidence="6">
    <location>
        <begin position="215"/>
        <end position="231"/>
    </location>
</feature>
<dbReference type="PANTHER" id="PTHR42718:SF39">
    <property type="entry name" value="ACTINORHODIN TRANSPORTER-RELATED"/>
    <property type="match status" value="1"/>
</dbReference>
<dbReference type="PANTHER" id="PTHR42718">
    <property type="entry name" value="MAJOR FACILITATOR SUPERFAMILY MULTIDRUG TRANSPORTER MFSC"/>
    <property type="match status" value="1"/>
</dbReference>
<feature type="domain" description="Major facilitator superfamily (MFS) profile" evidence="7">
    <location>
        <begin position="26"/>
        <end position="484"/>
    </location>
</feature>
<dbReference type="STRING" id="54915.ADS79_17395"/>
<feature type="transmembrane region" description="Helical" evidence="6">
    <location>
        <begin position="150"/>
        <end position="173"/>
    </location>
</feature>
<dbReference type="Proteomes" id="UP000036834">
    <property type="component" value="Unassembled WGS sequence"/>
</dbReference>
<comment type="caution">
    <text evidence="9">The sequence shown here is derived from an EMBL/GenBank/DDBJ whole genome shotgun (WGS) entry which is preliminary data.</text>
</comment>
<feature type="transmembrane region" description="Helical" evidence="6">
    <location>
        <begin position="243"/>
        <end position="262"/>
    </location>
</feature>
<feature type="transmembrane region" description="Helical" evidence="6">
    <location>
        <begin position="24"/>
        <end position="42"/>
    </location>
</feature>
<evidence type="ECO:0000313" key="11">
    <source>
        <dbReference type="Proteomes" id="UP000319578"/>
    </source>
</evidence>
<dbReference type="Gene3D" id="1.20.1250.20">
    <property type="entry name" value="MFS general substrate transporter like domains"/>
    <property type="match status" value="1"/>
</dbReference>
<dbReference type="RefSeq" id="WP_049739669.1">
    <property type="nucleotide sequence ID" value="NZ_BJON01000014.1"/>
</dbReference>
<reference evidence="8 11" key="3">
    <citation type="submission" date="2019-06" db="EMBL/GenBank/DDBJ databases">
        <title>Whole genome shotgun sequence of Brevibacillus reuszeri NBRC 15719.</title>
        <authorList>
            <person name="Hosoyama A."/>
            <person name="Uohara A."/>
            <person name="Ohji S."/>
            <person name="Ichikawa N."/>
        </authorList>
    </citation>
    <scope>NUCLEOTIDE SEQUENCE [LARGE SCALE GENOMIC DNA]</scope>
    <source>
        <strain evidence="8 11">NBRC 15719</strain>
    </source>
</reference>
<evidence type="ECO:0000256" key="4">
    <source>
        <dbReference type="ARBA" id="ARBA00022989"/>
    </source>
</evidence>
<comment type="subcellular location">
    <subcellularLocation>
        <location evidence="1">Cell membrane</location>
        <topology evidence="1">Multi-pass membrane protein</topology>
    </subcellularLocation>
</comment>
<protein>
    <submittedName>
        <fullName evidence="9">MFS transporter</fullName>
    </submittedName>
</protein>
<dbReference type="InterPro" id="IPR011701">
    <property type="entry name" value="MFS"/>
</dbReference>
<gene>
    <name evidence="9" type="ORF">ADS79_17395</name>
    <name evidence="8" type="ORF">BRE01_35850</name>
</gene>
<dbReference type="CDD" id="cd17321">
    <property type="entry name" value="MFS_MMR_MDR_like"/>
    <property type="match status" value="1"/>
</dbReference>
<feature type="transmembrane region" description="Helical" evidence="6">
    <location>
        <begin position="92"/>
        <end position="109"/>
    </location>
</feature>
<feature type="transmembrane region" description="Helical" evidence="6">
    <location>
        <begin position="283"/>
        <end position="306"/>
    </location>
</feature>
<feature type="transmembrane region" description="Helical" evidence="6">
    <location>
        <begin position="349"/>
        <end position="369"/>
    </location>
</feature>
<keyword evidence="4 6" id="KW-1133">Transmembrane helix</keyword>
<dbReference type="OrthoDB" id="2321349at2"/>
<feature type="transmembrane region" description="Helical" evidence="6">
    <location>
        <begin position="454"/>
        <end position="479"/>
    </location>
</feature>
<keyword evidence="2" id="KW-0813">Transport</keyword>
<evidence type="ECO:0000259" key="7">
    <source>
        <dbReference type="PROSITE" id="PS50850"/>
    </source>
</evidence>
<evidence type="ECO:0000256" key="6">
    <source>
        <dbReference type="SAM" id="Phobius"/>
    </source>
</evidence>
<reference evidence="9" key="2">
    <citation type="submission" date="2015-07" db="EMBL/GenBank/DDBJ databases">
        <title>MeaNS - Measles Nucleotide Surveillance Program.</title>
        <authorList>
            <person name="Tran T."/>
            <person name="Druce J."/>
        </authorList>
    </citation>
    <scope>NUCLEOTIDE SEQUENCE</scope>
    <source>
        <strain evidence="9">DSM 9887</strain>
    </source>
</reference>
<dbReference type="Proteomes" id="UP000319578">
    <property type="component" value="Unassembled WGS sequence"/>
</dbReference>
<feature type="transmembrane region" description="Helical" evidence="6">
    <location>
        <begin position="62"/>
        <end position="80"/>
    </location>
</feature>
<dbReference type="SUPFAM" id="SSF103473">
    <property type="entry name" value="MFS general substrate transporter"/>
    <property type="match status" value="2"/>
</dbReference>
<dbReference type="EMBL" id="LGIQ01000009">
    <property type="protein sequence ID" value="KNB70659.1"/>
    <property type="molecule type" value="Genomic_DNA"/>
</dbReference>
<feature type="transmembrane region" description="Helical" evidence="6">
    <location>
        <begin position="421"/>
        <end position="442"/>
    </location>
</feature>
<evidence type="ECO:0000313" key="10">
    <source>
        <dbReference type="Proteomes" id="UP000036834"/>
    </source>
</evidence>
<evidence type="ECO:0000256" key="3">
    <source>
        <dbReference type="ARBA" id="ARBA00022692"/>
    </source>
</evidence>
<name>A0A0K9YPL4_9BACL</name>
<dbReference type="EMBL" id="BJON01000014">
    <property type="protein sequence ID" value="GED69883.1"/>
    <property type="molecule type" value="Genomic_DNA"/>
</dbReference>
<dbReference type="InterPro" id="IPR020846">
    <property type="entry name" value="MFS_dom"/>
</dbReference>
<reference evidence="10" key="1">
    <citation type="submission" date="2015-07" db="EMBL/GenBank/DDBJ databases">
        <title>Genome sequencing project for genomic taxonomy and phylogenomics of Bacillus-like bacteria.</title>
        <authorList>
            <person name="Liu B."/>
            <person name="Wang J."/>
            <person name="Zhu Y."/>
            <person name="Liu G."/>
            <person name="Chen Q."/>
            <person name="Chen Z."/>
            <person name="Lan J."/>
            <person name="Che J."/>
            <person name="Ge C."/>
            <person name="Shi H."/>
            <person name="Pan Z."/>
            <person name="Liu X."/>
        </authorList>
    </citation>
    <scope>NUCLEOTIDE SEQUENCE [LARGE SCALE GENOMIC DNA]</scope>
    <source>
        <strain evidence="10">DSM 9887</strain>
    </source>
</reference>
<dbReference type="PRINTS" id="PR01036">
    <property type="entry name" value="TCRTETB"/>
</dbReference>
<evidence type="ECO:0000256" key="2">
    <source>
        <dbReference type="ARBA" id="ARBA00022448"/>
    </source>
</evidence>
<dbReference type="Pfam" id="PF07690">
    <property type="entry name" value="MFS_1"/>
    <property type="match status" value="1"/>
</dbReference>
<proteinExistence type="predicted"/>
<dbReference type="Gene3D" id="1.20.1720.10">
    <property type="entry name" value="Multidrug resistance protein D"/>
    <property type="match status" value="1"/>
</dbReference>
<evidence type="ECO:0000256" key="1">
    <source>
        <dbReference type="ARBA" id="ARBA00004651"/>
    </source>
</evidence>
<dbReference type="InterPro" id="IPR036259">
    <property type="entry name" value="MFS_trans_sf"/>
</dbReference>
<dbReference type="AlphaFoldDB" id="A0A0K9YPL4"/>
<feature type="transmembrane region" description="Helical" evidence="6">
    <location>
        <begin position="381"/>
        <end position="400"/>
    </location>
</feature>
<feature type="transmembrane region" description="Helical" evidence="6">
    <location>
        <begin position="185"/>
        <end position="203"/>
    </location>
</feature>
<dbReference type="GO" id="GO:0022857">
    <property type="term" value="F:transmembrane transporter activity"/>
    <property type="evidence" value="ECO:0007669"/>
    <property type="project" value="InterPro"/>
</dbReference>
<feature type="transmembrane region" description="Helical" evidence="6">
    <location>
        <begin position="318"/>
        <end position="337"/>
    </location>
</feature>
<keyword evidence="11" id="KW-1185">Reference proteome</keyword>
<dbReference type="PROSITE" id="PS50850">
    <property type="entry name" value="MFS"/>
    <property type="match status" value="1"/>
</dbReference>
<evidence type="ECO:0000313" key="9">
    <source>
        <dbReference type="EMBL" id="KNB70659.1"/>
    </source>
</evidence>